<keyword evidence="2" id="KW-1185">Reference proteome</keyword>
<dbReference type="AlphaFoldDB" id="A0A9D4I3T7"/>
<gene>
    <name evidence="1" type="ORF">DPMN_183694</name>
</gene>
<protein>
    <submittedName>
        <fullName evidence="1">Uncharacterized protein</fullName>
    </submittedName>
</protein>
<reference evidence="1" key="2">
    <citation type="submission" date="2020-11" db="EMBL/GenBank/DDBJ databases">
        <authorList>
            <person name="McCartney M.A."/>
            <person name="Auch B."/>
            <person name="Kono T."/>
            <person name="Mallez S."/>
            <person name="Becker A."/>
            <person name="Gohl D.M."/>
            <person name="Silverstein K.A.T."/>
            <person name="Koren S."/>
            <person name="Bechman K.B."/>
            <person name="Herman A."/>
            <person name="Abrahante J.E."/>
            <person name="Garbe J."/>
        </authorList>
    </citation>
    <scope>NUCLEOTIDE SEQUENCE</scope>
    <source>
        <strain evidence="1">Duluth1</strain>
        <tissue evidence="1">Whole animal</tissue>
    </source>
</reference>
<comment type="caution">
    <text evidence="1">The sequence shown here is derived from an EMBL/GenBank/DDBJ whole genome shotgun (WGS) entry which is preliminary data.</text>
</comment>
<reference evidence="1" key="1">
    <citation type="journal article" date="2019" name="bioRxiv">
        <title>The Genome of the Zebra Mussel, Dreissena polymorpha: A Resource for Invasive Species Research.</title>
        <authorList>
            <person name="McCartney M.A."/>
            <person name="Auch B."/>
            <person name="Kono T."/>
            <person name="Mallez S."/>
            <person name="Zhang Y."/>
            <person name="Obille A."/>
            <person name="Becker A."/>
            <person name="Abrahante J.E."/>
            <person name="Garbe J."/>
            <person name="Badalamenti J.P."/>
            <person name="Herman A."/>
            <person name="Mangelson H."/>
            <person name="Liachko I."/>
            <person name="Sullivan S."/>
            <person name="Sone E.D."/>
            <person name="Koren S."/>
            <person name="Silverstein K.A.T."/>
            <person name="Beckman K.B."/>
            <person name="Gohl D.M."/>
        </authorList>
    </citation>
    <scope>NUCLEOTIDE SEQUENCE</scope>
    <source>
        <strain evidence="1">Duluth1</strain>
        <tissue evidence="1">Whole animal</tissue>
    </source>
</reference>
<organism evidence="1 2">
    <name type="scientific">Dreissena polymorpha</name>
    <name type="common">Zebra mussel</name>
    <name type="synonym">Mytilus polymorpha</name>
    <dbReference type="NCBI Taxonomy" id="45954"/>
    <lineage>
        <taxon>Eukaryota</taxon>
        <taxon>Metazoa</taxon>
        <taxon>Spiralia</taxon>
        <taxon>Lophotrochozoa</taxon>
        <taxon>Mollusca</taxon>
        <taxon>Bivalvia</taxon>
        <taxon>Autobranchia</taxon>
        <taxon>Heteroconchia</taxon>
        <taxon>Euheterodonta</taxon>
        <taxon>Imparidentia</taxon>
        <taxon>Neoheterodontei</taxon>
        <taxon>Myida</taxon>
        <taxon>Dreissenoidea</taxon>
        <taxon>Dreissenidae</taxon>
        <taxon>Dreissena</taxon>
    </lineage>
</organism>
<sequence>MWRAGLRSCGQRARGRTKCWRPSSNTMWTYNRSTRTVAQPCMLPRSQVMPPQ</sequence>
<proteinExistence type="predicted"/>
<name>A0A9D4I3T7_DREPO</name>
<dbReference type="EMBL" id="JAIWYP010000010">
    <property type="protein sequence ID" value="KAH3749201.1"/>
    <property type="molecule type" value="Genomic_DNA"/>
</dbReference>
<accession>A0A9D4I3T7</accession>
<dbReference type="Proteomes" id="UP000828390">
    <property type="component" value="Unassembled WGS sequence"/>
</dbReference>
<evidence type="ECO:0000313" key="1">
    <source>
        <dbReference type="EMBL" id="KAH3749201.1"/>
    </source>
</evidence>
<evidence type="ECO:0000313" key="2">
    <source>
        <dbReference type="Proteomes" id="UP000828390"/>
    </source>
</evidence>